<dbReference type="Proteomes" id="UP000243515">
    <property type="component" value="Unassembled WGS sequence"/>
</dbReference>
<organism evidence="2 3">
    <name type="scientific">Elaphomyces granulatus</name>
    <dbReference type="NCBI Taxonomy" id="519963"/>
    <lineage>
        <taxon>Eukaryota</taxon>
        <taxon>Fungi</taxon>
        <taxon>Dikarya</taxon>
        <taxon>Ascomycota</taxon>
        <taxon>Pezizomycotina</taxon>
        <taxon>Eurotiomycetes</taxon>
        <taxon>Eurotiomycetidae</taxon>
        <taxon>Eurotiales</taxon>
        <taxon>Elaphomycetaceae</taxon>
        <taxon>Elaphomyces</taxon>
    </lineage>
</organism>
<keyword evidence="3" id="KW-1185">Reference proteome</keyword>
<gene>
    <name evidence="2" type="ORF">Egran_00561</name>
</gene>
<proteinExistence type="predicted"/>
<protein>
    <submittedName>
        <fullName evidence="2">Uncharacterized protein</fullName>
    </submittedName>
</protein>
<evidence type="ECO:0000313" key="3">
    <source>
        <dbReference type="Proteomes" id="UP000243515"/>
    </source>
</evidence>
<dbReference type="EMBL" id="NPHW01002352">
    <property type="protein sequence ID" value="OXV11678.1"/>
    <property type="molecule type" value="Genomic_DNA"/>
</dbReference>
<comment type="caution">
    <text evidence="2">The sequence shown here is derived from an EMBL/GenBank/DDBJ whole genome shotgun (WGS) entry which is preliminary data.</text>
</comment>
<reference evidence="2 3" key="1">
    <citation type="journal article" date="2015" name="Environ. Microbiol.">
        <title>Metagenome sequence of Elaphomyces granulatus from sporocarp tissue reveals Ascomycota ectomycorrhizal fingerprints of genome expansion and a Proteobacteria-rich microbiome.</title>
        <authorList>
            <person name="Quandt C.A."/>
            <person name="Kohler A."/>
            <person name="Hesse C.N."/>
            <person name="Sharpton T.J."/>
            <person name="Martin F."/>
            <person name="Spatafora J.W."/>
        </authorList>
    </citation>
    <scope>NUCLEOTIDE SEQUENCE [LARGE SCALE GENOMIC DNA]</scope>
    <source>
        <strain evidence="2 3">OSC145934</strain>
    </source>
</reference>
<dbReference type="OrthoDB" id="4487429at2759"/>
<evidence type="ECO:0000256" key="1">
    <source>
        <dbReference type="SAM" id="MobiDB-lite"/>
    </source>
</evidence>
<evidence type="ECO:0000313" key="2">
    <source>
        <dbReference type="EMBL" id="OXV11678.1"/>
    </source>
</evidence>
<dbReference type="AlphaFoldDB" id="A0A232M5R7"/>
<sequence length="229" mass="25453">MRTPGGQTSKPDRNAIGARRPRPPISRTVFLEQSVSLWGWPSRGGLIVLRNITGADFDFLGLDPVHPPLQRSPDQDKEDEFCQQLLLLGAKWFDSKSRYFFVFGVAQDEEPCILALENGEAPELSTMERRWVSVGWPSEPDRRGGLWVAEFDTPMYGVQEKHNLVPSAAVKVTLARTMDEKCAILKSIGGKFHQSLDTYDGAACLKAWTTKTAGEVGPLEITKYETEGA</sequence>
<feature type="region of interest" description="Disordered" evidence="1">
    <location>
        <begin position="1"/>
        <end position="21"/>
    </location>
</feature>
<name>A0A232M5R7_9EURO</name>
<accession>A0A232M5R7</accession>